<evidence type="ECO:0000313" key="5">
    <source>
        <dbReference type="Proteomes" id="UP001257118"/>
    </source>
</evidence>
<evidence type="ECO:0000313" key="4">
    <source>
        <dbReference type="EMBL" id="UCR91749.1"/>
    </source>
</evidence>
<feature type="region of interest" description="Disordered" evidence="1">
    <location>
        <begin position="1620"/>
        <end position="1647"/>
    </location>
</feature>
<feature type="compositionally biased region" description="Basic and acidic residues" evidence="1">
    <location>
        <begin position="1620"/>
        <end position="1635"/>
    </location>
</feature>
<name>A0A8K1J658_9VIRU</name>
<evidence type="ECO:0000259" key="2">
    <source>
        <dbReference type="Pfam" id="PF02338"/>
    </source>
</evidence>
<keyword evidence="4" id="KW-0808">Transferase</keyword>
<dbReference type="EMBL" id="MW391927">
    <property type="protein sequence ID" value="UCR91749.1"/>
    <property type="molecule type" value="Viral_cRNA"/>
</dbReference>
<protein>
    <submittedName>
        <fullName evidence="4">RNA-dependent RNA polymerase</fullName>
    </submittedName>
</protein>
<dbReference type="InterPro" id="IPR003323">
    <property type="entry name" value="OTU_dom"/>
</dbReference>
<dbReference type="Pfam" id="PF04196">
    <property type="entry name" value="Bunya_RdRp"/>
    <property type="match status" value="1"/>
</dbReference>
<keyword evidence="5" id="KW-1185">Reference proteome</keyword>
<dbReference type="InterPro" id="IPR007322">
    <property type="entry name" value="RNA_pol_bunyavir"/>
</dbReference>
<sequence>MEHILILDGLHWEESGPGIFSTRVQLEVGVFFRVDRVLGDGNCFYRSISFLQGADQSNHLFYRLLIPDAAERFFNSEPEALLTGLSREDYIVKACTDGEWAGSLEASMLSKYLEITIIIWCTNESGLITYGMKFGSGKPSVSYNLLLSGNTHFDALTVRNTHTDLQMHMSTLDKLEMIQEAFVEDELEPSVDSTAKSESSQVFDRTPKVAINRIIERGENIPLRVGRLIEMFFSCRLGFVIKESKLIVSEYTNTTLGDVLSINKLGHMILNSEKCVKKEYSKLKLELDTTVLEFADVGTLLRLTFPGEGLNRYIPFILESVILDILYVCTTVLLSTFLYKSKVKQKRHFILNCYSSSLAEPKLIYRTIRKIKELQLYRQTANSLALICKDVYGHLMNRIISDIKKMDGISLLFLRNVDFNCLTLNNYLELLSELRQEDNKTRNFGSEEVSALLKLRLKLVKIEEVGPGCMSEWYKEWKPSKKMDDKQRAKQKVIRSFFEEREMLKFISKSGKASGNFLIGNVLSYAYNLYLCRDSLGFTSEDLQQLSIEIRNLTLLQENESNEPVAMICEKIEPFFLKAFKELPQDCQDESKVLFEDIRNSVSHAVSWKHALRLKGTMYEGFFSKQYNWTYLSEDLKPSLIMAIQVLYPHKFHSFLERTQLHPEFRDLTPDFIITQRLCLEPSMKVVREFEQSEPSKKTSEGVGATPSIKRCFPLPEVNIIETDSIGRIINNFLNQSSYTNSKKNRFNFETNDCEFSDEDSYSKYQLLFVEVGYQTDVEGKVYTDTAKWKEVLKLLAIIGIKASLLVCVDCSQTSVDDWWISEDKVRLLKNSISHLFSKLGANSPTDVTDIVVGSVSTQKIRSFLKSGSNTRTPVSLKDVKETWRSMKDFIIDRPTGVSLPLFAKKQMEEGLVTGTIITEEGSQKLLELIKANKELLTDEFENTKYSNQLNQFKITAQIMLIHWLCEDVKGCRCEKCAEQIIDEANRMICHENKLLHLAKACILSNHMNCCHRDEVSLKNESCFDQRTPRLEYVQHKPTVSVEDENILLTELDKLIRLTLPGKTEKEKKIKRSVDCLVKLMMIESDIKCIKSPSGQLITVDKVTQNNILGSKKEQKAGLYQSTSNRKDTIIKNLQSEKLSGYSAYTVKIISDSLTRTDKQQNAKCALPESTLVKILEDLNVPTKNEEIINKLKDTFKKRQNFLRNNDKLLIRSSFDIIHYIDKITPALHKPVEEACFSIDCILFKEVVNESMMRYWSTAYQDSPAYLACLTKFLLKFEWFQQVVIHAKICETFLRMCTEFNRAGIKLLRVRHTSLNMAVKLPSNKKKNMLCVLYSKDMELIKAPFYMNRRQAVLGSAYPYIVIVLYMQVLQQHRCVEIVMSNPDSYLDAIRNRTLELINIIKQELNATLSGQFEDANRLRTKLCEKTGNFLNKSTFEMFINTIAGLNIVYGFVMKGSFLANSQPQNKQLQMLRYGMLNGISRISCPNELGKKFSSSCRRIEDNLSRLYLQSTVYCCCRDPEGNIKGWKEGDLCPIISIPCFSVYGFYITSDRQLIFDIYNVHIYNKEMDDFEEGCIQVLEETSDRHMNWEQALKDAVSSNNKRAIRLLLGVPNIHVSEEIKEPSRNHDGLEEGSVKSKVSRRSSISNGSSYKCNMSLYNTLKKTIMLSDGFSVVPDVLRQGRPVITGDPQYLTYSPSKSSVLKDMVYIIRHNPNYTLGSYELIQAATELAKFKYPPESIEIARRNPKNWISISEVTETTSIVSVPKMAFSVAEALKVNLMSETKKVAKMLRNKLKKLGSLFTDNDSSRKECTILLETVDGLTQEQKEDVVNAIFTPSKLAIYNWKHILKKSLYETLLTHDGNIIYCWIKSLALMVKGKLSKQLKFMNPGAQCPAFHPLFGREELENLINVREVLTSDGSDIHSINSELLTLSWSKTISLNSNKLPSIDELFETIDEVAEALFEIRVEHSKLQVNKRNNRYTSFVREEVKIRSMEKTFLETHGKRLVELSNLIFFTAVSAPWCYHYKALESYLIKHPEILDFCVFQPDDTVLSGLTVSGMLLKLYQKVKVALTPRQKIVFKFLIDYVVTMFSSNTEPFSTALNKEDISLRNGSNDVEERLLSQTKRIFAKLGLSNKNYDFIWTVQMIANSNFNVCRKLTGRSEGEKLPRSIRSKVVYEMVKLVGETNMAMLQQLAFSRSLNYGHRFYSVLAPKAQLGGCRDLLVQETNTKLIHATTEMFSRTLLSTTEDDGLTNSHLKERILSTGLESLTIMRKQDGRPLQDSENLITFYKVFCISGDNTKWGPIHCCSFFSGMMQQLLKNHQDWVSFYKITFIKNLCRQIEIPAASLKKIINVLRYKLCNGMKLESMTEEELRRLLKDSKQEWSDLPHVQFIIENYLSKGLLAMNSYNHMGQGIHHATSSILTSIMAELFEELAVDYFKQLFPDLSICVNHAGSSDDYAKCVVVSGVVSKDQYKEYEANYWRCVCRFKNFISAVNRCCQMKDSAKTLTGDCFLEFYSEFMMGNRVTPAVIKFIFTGLINSSVTSPSSLAQACHVSSQQAMYNSVPMLTNITFTLLRQQIFFNHVEAFIRKYGPMTLGSVSQFGRLYCPRFSNLVGSSITLEDCELISKACKHVRKQDILFNTSSFMTDLVRTNSFDTETDTTSSISSMKSSNLLTFDRGGKLTEEELRFMEACHEEKKFTDTMAITRQVEVWYSNSCDSVKRHEDKVLDSMLVNSCPWLQVAKKKCFLEVVKNIQMLLRIICIGHYRAFSSSGTEKLLKASLCRDENQIIEDPMIQLLPEKLRRELDRLGLSKMTVDELLPSDFKCSTILQVVAQKLISLNVATESYSAEVSRLKQTLTARNVLYGLAGGIKELSIPIYTIFLKSYFFKDNLFFDLEDRWPTQKSANYRDSTGRKLDGQVVTKYQHWLDVFLNCTISIDRQSTLDDETLFNESLKCVGVTRKENGVNDLSVVLSHLSICEKELDKLVLQFSDVNRKKIKIVESSPPDYEMEANKVVITKSSLFSSVDGVRLKNNPAVVIGYLLDESSISEIKPTRVDFSNLMKDKFKISQYFPGVDSVLKQLKYDSDSHFSMSSQPDLSLALKYTNYLTLISRMLLQAQSKLTVFYMIKGNTLQNEPTVSDLVSFGIKEGRYLSLPEVSVDTSTFSVKYWKILQCISAIGNLPVPDSTKREILLGFMNWKVPEESDAFECPLHMHERSSIADFAGEVVINSLASEVRMIKDDKEREAVLSLINFITCPNELRKKRPTLGITSKFRCWGDGKKNGRFTLACSLGEAVGIFVGSKLHIHLTNSNPSLLVEVERQVLGWLFHRRTEVLTLDQHEIFLDLLPTYSESGGKGSDGKSYTVSVDISNPKYLKLTEVTRLKKNHIIKVKPQILTVRKTRDKDVVTDAKLKWNKKSLSIVFEELDTNTLYHESFLKVRELMKGLTNKEGIPAAVFSDTEVEVGKIRFHDTVLFNSISLLHYFLVHSEVQVLCLPHLKGKVLAKYLNSGTLISKPLIGKYRLNLKQTLSYSVETTKDLEDNFLSKLSSFLTEKSAPVYWWPEVQQQIEEFGFSNFLLNFTESSLKGGVKWEIKSGIVQTDGRIPDIRRLVHTIKSGAIPLCFSTYIAKMLDLKNLIFYSKHAHESLLNSTLSNEQLNRVVAMTLFCFQDEVEEAVKNETSEITIRYEPSSLLNLMSKRNFLIGEKIAITPECHDGLINLKVDLLCLSGLEMQLPASEKSRLVKKNVELALKLLLHSKNPDLKYVKDNFSDLEFYTDTTKRVSFLKFVIKFWSSSLVDYTAITGIRGCEADVVNVCNLVLFLMGLRPNQPYKEENKQDESCNTDGDFLEYLLADDSSEEAQPGVNEKPVKLSSPPSSSTFFAFFEDDSY</sequence>
<reference evidence="4 5" key="1">
    <citation type="submission" date="2020-12" db="EMBL/GenBank/DDBJ databases">
        <authorList>
            <person name="Zhu W."/>
        </authorList>
    </citation>
    <scope>NUCLEOTIDE SEQUENCE [LARGE SCALE GENOMIC DNA]</scope>
    <source>
        <strain evidence="4">YS</strain>
    </source>
</reference>
<dbReference type="Gene3D" id="3.90.70.80">
    <property type="match status" value="1"/>
</dbReference>
<accession>A0A8K1J658</accession>
<evidence type="ECO:0000259" key="3">
    <source>
        <dbReference type="Pfam" id="PF04196"/>
    </source>
</evidence>
<dbReference type="Proteomes" id="UP001257118">
    <property type="component" value="Genome"/>
</dbReference>
<dbReference type="GO" id="GO:0003968">
    <property type="term" value="F:RNA-directed RNA polymerase activity"/>
    <property type="evidence" value="ECO:0007669"/>
    <property type="project" value="UniProtKB-KW"/>
</dbReference>
<dbReference type="Pfam" id="PF02338">
    <property type="entry name" value="OTU"/>
    <property type="match status" value="1"/>
</dbReference>
<feature type="domain" description="OTU" evidence="2">
    <location>
        <begin position="39"/>
        <end position="139"/>
    </location>
</feature>
<dbReference type="GO" id="GO:0006351">
    <property type="term" value="P:DNA-templated transcription"/>
    <property type="evidence" value="ECO:0007669"/>
    <property type="project" value="InterPro"/>
</dbReference>
<dbReference type="GO" id="GO:0019079">
    <property type="term" value="P:viral genome replication"/>
    <property type="evidence" value="ECO:0007669"/>
    <property type="project" value="InterPro"/>
</dbReference>
<feature type="region of interest" description="Disordered" evidence="1">
    <location>
        <begin position="3857"/>
        <end position="3878"/>
    </location>
</feature>
<evidence type="ECO:0000256" key="1">
    <source>
        <dbReference type="SAM" id="MobiDB-lite"/>
    </source>
</evidence>
<organism evidence="4 5">
    <name type="scientific">Orthonairovirus sp</name>
    <dbReference type="NCBI Taxonomy" id="2683623"/>
    <lineage>
        <taxon>Viruses</taxon>
        <taxon>Riboviria</taxon>
        <taxon>Orthornavirae</taxon>
        <taxon>Negarnaviricota</taxon>
        <taxon>Polyploviricotina</taxon>
        <taxon>Bunyaviricetes</taxon>
        <taxon>Hareavirales</taxon>
        <taxon>Nairoviridae</taxon>
        <taxon>Orthonairovirus</taxon>
    </lineage>
</organism>
<proteinExistence type="predicted"/>
<feature type="domain" description="RNA-dependent RNA polymerase bunyaviral" evidence="3">
    <location>
        <begin position="1982"/>
        <end position="2647"/>
    </location>
</feature>
<keyword evidence="4" id="KW-0548">Nucleotidyltransferase</keyword>
<keyword evidence="4" id="KW-0696">RNA-directed RNA polymerase</keyword>